<name>A0ABT8BM05_9HYPH</name>
<feature type="chain" id="PRO_5047217454" evidence="1">
    <location>
        <begin position="29"/>
        <end position="1691"/>
    </location>
</feature>
<reference evidence="4" key="1">
    <citation type="journal article" date="2019" name="Int. J. Syst. Evol. Microbiol.">
        <title>The Global Catalogue of Microorganisms (GCM) 10K type strain sequencing project: providing services to taxonomists for standard genome sequencing and annotation.</title>
        <authorList>
            <consortium name="The Broad Institute Genomics Platform"/>
            <consortium name="The Broad Institute Genome Sequencing Center for Infectious Disease"/>
            <person name="Wu L."/>
            <person name="Ma J."/>
        </authorList>
    </citation>
    <scope>NUCLEOTIDE SEQUENCE [LARGE SCALE GENOMIC DNA]</scope>
    <source>
        <strain evidence="4">CECT 7069</strain>
    </source>
</reference>
<evidence type="ECO:0000259" key="2">
    <source>
        <dbReference type="PROSITE" id="PS51208"/>
    </source>
</evidence>
<dbReference type="Pfam" id="PF03797">
    <property type="entry name" value="Autotransporter"/>
    <property type="match status" value="1"/>
</dbReference>
<evidence type="ECO:0000313" key="4">
    <source>
        <dbReference type="Proteomes" id="UP001224644"/>
    </source>
</evidence>
<keyword evidence="4" id="KW-1185">Reference proteome</keyword>
<protein>
    <submittedName>
        <fullName evidence="3">Autotransporter domain-containing protein</fullName>
    </submittedName>
</protein>
<dbReference type="RefSeq" id="WP_238226641.1">
    <property type="nucleotide sequence ID" value="NZ_BPQD01000020.1"/>
</dbReference>
<dbReference type="EMBL" id="JAUFPX010000017">
    <property type="protein sequence ID" value="MDN3592226.1"/>
    <property type="molecule type" value="Genomic_DNA"/>
</dbReference>
<comment type="caution">
    <text evidence="3">The sequence shown here is derived from an EMBL/GenBank/DDBJ whole genome shotgun (WGS) entry which is preliminary data.</text>
</comment>
<feature type="signal peptide" evidence="1">
    <location>
        <begin position="1"/>
        <end position="28"/>
    </location>
</feature>
<dbReference type="PROSITE" id="PS51208">
    <property type="entry name" value="AUTOTRANSPORTER"/>
    <property type="match status" value="1"/>
</dbReference>
<dbReference type="SUPFAM" id="SSF103515">
    <property type="entry name" value="Autotransporter"/>
    <property type="match status" value="1"/>
</dbReference>
<feature type="domain" description="Autotransporter" evidence="2">
    <location>
        <begin position="1409"/>
        <end position="1691"/>
    </location>
</feature>
<gene>
    <name evidence="3" type="ORF">QWZ12_16645</name>
</gene>
<organism evidence="3 4">
    <name type="scientific">Methylobacterium adhaesivum</name>
    <dbReference type="NCBI Taxonomy" id="333297"/>
    <lineage>
        <taxon>Bacteria</taxon>
        <taxon>Pseudomonadati</taxon>
        <taxon>Pseudomonadota</taxon>
        <taxon>Alphaproteobacteria</taxon>
        <taxon>Hyphomicrobiales</taxon>
        <taxon>Methylobacteriaceae</taxon>
        <taxon>Methylobacterium</taxon>
    </lineage>
</organism>
<dbReference type="InterPro" id="IPR036709">
    <property type="entry name" value="Autotransporte_beta_dom_sf"/>
</dbReference>
<sequence>MSRQSQVLRRSLMASVPVWILAIAEASAACQPTAPTSGQTVTCTDAQPMGFVAPAGVTGLTVNIQSGATLGAQQTGTGINPSFSNVRVNGTSVVNNAGIIDNGAPQNRDNYGVDLAGDRSTLNNTGIITLTAPAGNTATRIYGASSNAPNGSQYEGVTVNNSGTLAVMQNGNGIARGVYAGENTTLFTLNNRGLISATRGTSATASTAVVAGVDSDDDTDRLVVNNSASGRITATGTNTRALTGRAAQYEINNSGTITNTTAGEAAIATFAVNAGNAGDTTTPRAYNTVITNTATGVINGDVRNFDQDLQTTATVVNLRRTGTLTNAGTINGNLAFGGGSQTVNNTGRISGGLSFLDVAATVNTVNLGTGSSIGGDITAQGLGTNILNLTGTGTLTGAVTARPPGPITVGPLAGKPLGFTSLTQTGAGSAWTFANGSSQAITGNLTVAGGSLTFDLGSRQFVVGQIQLTGMGSQLTVNNSLGNQAINLLESNTTLINNGSLVGSSGFLRELVISDPDGTAPINGVRAAATKGDINSVTVVNNGQISVLRNDRSVLSAIVSAVRADDGIFGNSVASMTVINGGSITALDNGTSSGLASAISAGASVGVLSVINRAGGTIGALGSNARAIDGQAKNFNITNDGNIFASGGQAIVIYGPGITSLTNNPGGFITGNIRLAETDPQTSVMGPARFSTISNSGAINGSIQYGSGNHALNNTGNIYGDIIFSDLSNRRIPIAIGLTPPDPSVNTVNLGTGSRIGGNITATGQGINTLNLSGTSTLTGTVAGFTSLNQTGAGSAWTTASGSVQNLSGNLTVAGGNLTLGAGSTQNVGGLIQVTGSGAQLTVNNTLTNKTVNLSGSNTSLVNNGTITGTGAAGRVNDAFTQVYGVLSNSSGADFANVAVTNNGTIAVTENGIGISRGIYAGENIASMAIANAGTISATRNGTGTAAVAAIDSDDDVAALTVTNRVGATISGTGTGVRAIQGRAQSFTITNAGTITGPTGGQAIVVYGAGNGVLNNAATGVINGDVRFIDADPQNATTANRRNSTTTNAGRIAGAVQYGMGNHTLTNTGTITGNIAFADVAASRNTVNLGTGSTIGGAITARGLGSNALNLSGTGTLSSTVTGFTTLRQSDGAWTLAQGSTQTFSGGATVAGGVLNVNSTLTADTGVGTAGTLTGTGRIVGTLTNAGIVTPGSAAAPLGTLTVAGNYVQGASGTLQSAVTADGQAARLVTTGTATLGGTASMFAAAGTYLPNTRYTVLTAAGGVNGNFATVTDSGSLPFLIRPVASTDANNAYVTLAQQSFGLVAQTSNQANVARGLDAALANNPQALLVIDNQSNAGIAATLDRVSGQSYASLADPQLRSGRAFGSQLLSRAYAASTEAGPTGFTLPPTVYAADMPNRAAPPAPRFIETSRGYGVWATGYGQFGHVDSTANAAGRSETVAGMAGGVDFHPQVGTVLGIAAGYGSVDVSLNRTGERAHTDNAQVGLYGGFTSGALYANATVGYAHTEGRVNRSLGLAQIQSGGAQGKVSGDQFISAGELGYRFALAPTTVLSPFVGFQVNTFDQDRVTEGSAGPLSLTIAAKDFLSARTLVGGRLETATTVFDGRPVSFWVKAAYVHDFADVSRTIGASFTLVPTVPFAVSGRRLARDRALVGLGVSTELAPGLAGFLGYDAELASTDTIQAVRGGVRYTF</sequence>
<dbReference type="Gene3D" id="2.40.128.130">
    <property type="entry name" value="Autotransporter beta-domain"/>
    <property type="match status" value="1"/>
</dbReference>
<accession>A0ABT8BM05</accession>
<dbReference type="InterPro" id="IPR005546">
    <property type="entry name" value="Autotransporte_beta"/>
</dbReference>
<dbReference type="SUPFAM" id="SSF51126">
    <property type="entry name" value="Pectin lyase-like"/>
    <property type="match status" value="1"/>
</dbReference>
<dbReference type="SMART" id="SM00869">
    <property type="entry name" value="Autotransporter"/>
    <property type="match status" value="1"/>
</dbReference>
<evidence type="ECO:0000256" key="1">
    <source>
        <dbReference type="SAM" id="SignalP"/>
    </source>
</evidence>
<proteinExistence type="predicted"/>
<dbReference type="Proteomes" id="UP001224644">
    <property type="component" value="Unassembled WGS sequence"/>
</dbReference>
<dbReference type="InterPro" id="IPR011050">
    <property type="entry name" value="Pectin_lyase_fold/virulence"/>
</dbReference>
<evidence type="ECO:0000313" key="3">
    <source>
        <dbReference type="EMBL" id="MDN3592226.1"/>
    </source>
</evidence>
<keyword evidence="1" id="KW-0732">Signal</keyword>